<keyword evidence="2" id="KW-0472">Membrane</keyword>
<feature type="region of interest" description="Disordered" evidence="1">
    <location>
        <begin position="1"/>
        <end position="131"/>
    </location>
</feature>
<feature type="region of interest" description="Disordered" evidence="1">
    <location>
        <begin position="287"/>
        <end position="310"/>
    </location>
</feature>
<reference evidence="4" key="1">
    <citation type="submission" date="2017-03" db="EMBL/GenBank/DDBJ databases">
        <title>Genomes of endolithic fungi from Antarctica.</title>
        <authorList>
            <person name="Coleine C."/>
            <person name="Masonjones S."/>
            <person name="Stajich J.E."/>
        </authorList>
    </citation>
    <scope>NUCLEOTIDE SEQUENCE [LARGE SCALE GENOMIC DNA]</scope>
    <source>
        <strain evidence="4">CCFEE 5527</strain>
    </source>
</reference>
<feature type="region of interest" description="Disordered" evidence="1">
    <location>
        <begin position="213"/>
        <end position="243"/>
    </location>
</feature>
<accession>A0A1V8TIC0</accession>
<name>A0A1V8TIC0_9PEZI</name>
<feature type="compositionally biased region" description="Basic and acidic residues" evidence="1">
    <location>
        <begin position="223"/>
        <end position="239"/>
    </location>
</feature>
<feature type="compositionally biased region" description="Low complexity" evidence="1">
    <location>
        <begin position="102"/>
        <end position="115"/>
    </location>
</feature>
<keyword evidence="2" id="KW-0812">Transmembrane</keyword>
<gene>
    <name evidence="3" type="ORF">B0A48_05382</name>
</gene>
<dbReference type="STRING" id="1507870.A0A1V8TIC0"/>
<sequence length="507" mass="53995">MAPATPQKANVPRDSARVAMKSASIQPNSAMKPATKDASRAKAQPAGNGAAPASAAPTSAAPAPAPSPAQSQAASNGQGQLSTSEQDFAAWSAKNPPPTPSPSQQSKPAAQSPARPGSPGPPGDKQCFNSADGSEVCINKTYEHNNKTDVYDQNGIHDFHNKYNDKTTGSLAANITGTNITKAMQHGPPQIGNTVVQGNNYNQDTGFRDTHTEAGNATSAPVYEDHKVDGTRDGRDWEAHSSLPDGTLWNQELHTVNEDKALTDIKNKNGMTDIFHEGQQKTDNLQQFHEHHGQAPPGQGDSSVTMHTNTDAHQQSEEHNGGVMHTVHEETSSSGSFNFKLKGENAWQDKQTAGTNFPKGFTDLKGPDSSGPGLFGRSVEVLETPMQVTHTDSSLAVSSLTSNEMQTVMHRIARGDGHGDSQLIGVHTDPVAGTVTEFYGPGESEPDHRKLVVISSVFAAIFVIVAATLVGVVVHRRRKAKKQQQAIELEEVSRQRVVALTKDAEEV</sequence>
<dbReference type="InParanoid" id="A0A1V8TIC0"/>
<dbReference type="EMBL" id="NAJO01000007">
    <property type="protein sequence ID" value="OQO11127.1"/>
    <property type="molecule type" value="Genomic_DNA"/>
</dbReference>
<evidence type="ECO:0000313" key="4">
    <source>
        <dbReference type="Proteomes" id="UP000192596"/>
    </source>
</evidence>
<organism evidence="3 4">
    <name type="scientific">Cryoendolithus antarcticus</name>
    <dbReference type="NCBI Taxonomy" id="1507870"/>
    <lineage>
        <taxon>Eukaryota</taxon>
        <taxon>Fungi</taxon>
        <taxon>Dikarya</taxon>
        <taxon>Ascomycota</taxon>
        <taxon>Pezizomycotina</taxon>
        <taxon>Dothideomycetes</taxon>
        <taxon>Dothideomycetidae</taxon>
        <taxon>Cladosporiales</taxon>
        <taxon>Cladosporiaceae</taxon>
        <taxon>Cryoendolithus</taxon>
    </lineage>
</organism>
<dbReference type="Proteomes" id="UP000192596">
    <property type="component" value="Unassembled WGS sequence"/>
</dbReference>
<keyword evidence="2" id="KW-1133">Transmembrane helix</keyword>
<keyword evidence="4" id="KW-1185">Reference proteome</keyword>
<evidence type="ECO:0000256" key="2">
    <source>
        <dbReference type="SAM" id="Phobius"/>
    </source>
</evidence>
<feature type="compositionally biased region" description="Low complexity" evidence="1">
    <location>
        <begin position="43"/>
        <end position="80"/>
    </location>
</feature>
<feature type="compositionally biased region" description="Polar residues" evidence="1">
    <location>
        <begin position="300"/>
        <end position="310"/>
    </location>
</feature>
<evidence type="ECO:0000256" key="1">
    <source>
        <dbReference type="SAM" id="MobiDB-lite"/>
    </source>
</evidence>
<proteinExistence type="predicted"/>
<dbReference type="AlphaFoldDB" id="A0A1V8TIC0"/>
<protein>
    <submittedName>
        <fullName evidence="3">Uncharacterized protein</fullName>
    </submittedName>
</protein>
<comment type="caution">
    <text evidence="3">The sequence shown here is derived from an EMBL/GenBank/DDBJ whole genome shotgun (WGS) entry which is preliminary data.</text>
</comment>
<evidence type="ECO:0000313" key="3">
    <source>
        <dbReference type="EMBL" id="OQO11127.1"/>
    </source>
</evidence>
<feature type="transmembrane region" description="Helical" evidence="2">
    <location>
        <begin position="451"/>
        <end position="474"/>
    </location>
</feature>